<evidence type="ECO:0000313" key="5">
    <source>
        <dbReference type="EMBL" id="KHO63513.1"/>
    </source>
</evidence>
<dbReference type="Gene3D" id="2.40.50.140">
    <property type="entry name" value="Nucleic acid-binding proteins"/>
    <property type="match status" value="1"/>
</dbReference>
<evidence type="ECO:0000256" key="1">
    <source>
        <dbReference type="ARBA" id="ARBA00023125"/>
    </source>
</evidence>
<feature type="region of interest" description="Disordered" evidence="4">
    <location>
        <begin position="112"/>
        <end position="167"/>
    </location>
</feature>
<dbReference type="OrthoDB" id="9809878at2"/>
<dbReference type="AlphaFoldDB" id="A0A0B2D6P7"/>
<evidence type="ECO:0000256" key="3">
    <source>
        <dbReference type="PIRNR" id="PIRNR002070"/>
    </source>
</evidence>
<dbReference type="Proteomes" id="UP000186079">
    <property type="component" value="Unassembled WGS sequence"/>
</dbReference>
<reference evidence="5 7" key="1">
    <citation type="submission" date="2014-11" db="EMBL/GenBank/DDBJ databases">
        <title>Genome sequence of Pseudomonas tuomuerensis JCM 14085.</title>
        <authorList>
            <person name="Shin S.-K."/>
            <person name="Yi H."/>
        </authorList>
    </citation>
    <scope>NUCLEOTIDE SEQUENCE [LARGE SCALE GENOMIC DNA]</scope>
    <source>
        <strain evidence="5 7">JCM 14085</strain>
    </source>
</reference>
<dbReference type="Pfam" id="PF00436">
    <property type="entry name" value="SSB"/>
    <property type="match status" value="1"/>
</dbReference>
<gene>
    <name evidence="5" type="ORF">PT85_17155</name>
    <name evidence="6" type="ORF">SAMN05421672_11967</name>
</gene>
<feature type="compositionally biased region" description="Gly residues" evidence="4">
    <location>
        <begin position="113"/>
        <end position="124"/>
    </location>
</feature>
<dbReference type="InterPro" id="IPR011344">
    <property type="entry name" value="ssDNA-bd"/>
</dbReference>
<dbReference type="PANTHER" id="PTHR10302:SF27">
    <property type="entry name" value="SINGLE-STRANDED DNA-BINDING PROTEIN"/>
    <property type="match status" value="1"/>
</dbReference>
<keyword evidence="2" id="KW-0234">DNA repair</keyword>
<feature type="compositionally biased region" description="Low complexity" evidence="4">
    <location>
        <begin position="126"/>
        <end position="156"/>
    </location>
</feature>
<dbReference type="Proteomes" id="UP000030980">
    <property type="component" value="Unassembled WGS sequence"/>
</dbReference>
<feature type="DNA-binding region" evidence="2">
    <location>
        <begin position="54"/>
        <end position="60"/>
    </location>
</feature>
<dbReference type="PATRIC" id="fig|706570.3.peg.938"/>
<dbReference type="CDD" id="cd04496">
    <property type="entry name" value="SSB_OBF"/>
    <property type="match status" value="1"/>
</dbReference>
<dbReference type="PIRSF" id="PIRSF002070">
    <property type="entry name" value="SSB"/>
    <property type="match status" value="1"/>
</dbReference>
<organism evidence="5 7">
    <name type="scientific">Pseudomonas flexibilis</name>
    <dbReference type="NCBI Taxonomy" id="706570"/>
    <lineage>
        <taxon>Bacteria</taxon>
        <taxon>Pseudomonadati</taxon>
        <taxon>Pseudomonadota</taxon>
        <taxon>Gammaproteobacteria</taxon>
        <taxon>Pseudomonadales</taxon>
        <taxon>Pseudomonadaceae</taxon>
        <taxon>Pseudomonas</taxon>
    </lineage>
</organism>
<name>A0A0B2D6P7_9PSED</name>
<feature type="short sequence motif" description="Important for interaction with partner proteins" evidence="2">
    <location>
        <begin position="162"/>
        <end position="167"/>
    </location>
</feature>
<dbReference type="GO" id="GO:0003697">
    <property type="term" value="F:single-stranded DNA binding"/>
    <property type="evidence" value="ECO:0007669"/>
    <property type="project" value="UniProtKB-UniRule"/>
</dbReference>
<reference evidence="6 8" key="2">
    <citation type="submission" date="2017-01" db="EMBL/GenBank/DDBJ databases">
        <authorList>
            <person name="Mah S.A."/>
            <person name="Swanson W.J."/>
            <person name="Moy G.W."/>
            <person name="Vacquier V.D."/>
        </authorList>
    </citation>
    <scope>NUCLEOTIDE SEQUENCE [LARGE SCALE GENOMIC DNA]</scope>
    <source>
        <strain evidence="6 8">ATCC 29606</strain>
    </source>
</reference>
<dbReference type="RefSeq" id="WP_027590529.1">
    <property type="nucleotide sequence ID" value="NZ_FMUP01000009.1"/>
</dbReference>
<keyword evidence="1 2" id="KW-0238">DNA-binding</keyword>
<comment type="function">
    <text evidence="2">Plays an important role in DNA replication, recombination and repair. Binds to ssDNA and to an array of partner proteins to recruit them to their sites of action during DNA metabolism.</text>
</comment>
<dbReference type="GO" id="GO:0006260">
    <property type="term" value="P:DNA replication"/>
    <property type="evidence" value="ECO:0007669"/>
    <property type="project" value="UniProtKB-UniRule"/>
</dbReference>
<dbReference type="EMBL" id="FTMC01000019">
    <property type="protein sequence ID" value="SIR31277.1"/>
    <property type="molecule type" value="Genomic_DNA"/>
</dbReference>
<evidence type="ECO:0000313" key="7">
    <source>
        <dbReference type="Proteomes" id="UP000030980"/>
    </source>
</evidence>
<comment type="subunit">
    <text evidence="2">Homotetramer.</text>
</comment>
<dbReference type="SUPFAM" id="SSF50249">
    <property type="entry name" value="Nucleic acid-binding proteins"/>
    <property type="match status" value="1"/>
</dbReference>
<dbReference type="GO" id="GO:0006281">
    <property type="term" value="P:DNA repair"/>
    <property type="evidence" value="ECO:0007669"/>
    <property type="project" value="UniProtKB-UniRule"/>
</dbReference>
<evidence type="ECO:0000313" key="6">
    <source>
        <dbReference type="EMBL" id="SIR31277.1"/>
    </source>
</evidence>
<evidence type="ECO:0000256" key="2">
    <source>
        <dbReference type="HAMAP-Rule" id="MF_00984"/>
    </source>
</evidence>
<sequence>MARGVNKVILIGNVGGDPETRYLPNGNAVTNITLATTDSWKDKQTGQLQERTEWHRVVLFGKVAEIAGEYLRKGSQCYIEGRLQTRKWQDQQGQDRYTTEIVVDMGGTMQLLGGRGGNAEGGGDYAQRPARPQREPQQQAPAARQAPQQAPAQPAPDYDSFDDDIPF</sequence>
<dbReference type="HAMAP" id="MF_00984">
    <property type="entry name" value="SSB"/>
    <property type="match status" value="1"/>
</dbReference>
<evidence type="ECO:0000256" key="4">
    <source>
        <dbReference type="SAM" id="MobiDB-lite"/>
    </source>
</evidence>
<accession>A0A0B2D6P7</accession>
<dbReference type="PANTHER" id="PTHR10302">
    <property type="entry name" value="SINGLE-STRANDED DNA-BINDING PROTEIN"/>
    <property type="match status" value="1"/>
</dbReference>
<dbReference type="NCBIfam" id="TIGR00621">
    <property type="entry name" value="ssb"/>
    <property type="match status" value="1"/>
</dbReference>
<dbReference type="GO" id="GO:0006310">
    <property type="term" value="P:DNA recombination"/>
    <property type="evidence" value="ECO:0007669"/>
    <property type="project" value="UniProtKB-UniRule"/>
</dbReference>
<keyword evidence="7" id="KW-1185">Reference proteome</keyword>
<keyword evidence="2" id="KW-0233">DNA recombination</keyword>
<proteinExistence type="inferred from homology"/>
<dbReference type="STRING" id="706570.PT85_17155"/>
<dbReference type="PROSITE" id="PS50935">
    <property type="entry name" value="SSB"/>
    <property type="match status" value="1"/>
</dbReference>
<dbReference type="InterPro" id="IPR000424">
    <property type="entry name" value="Primosome_PriB/ssb"/>
</dbReference>
<dbReference type="NCBIfam" id="NF004357">
    <property type="entry name" value="PRK05733.1"/>
    <property type="match status" value="1"/>
</dbReference>
<accession>A0A0B3BG87</accession>
<keyword evidence="2" id="KW-0227">DNA damage</keyword>
<protein>
    <recommendedName>
        <fullName evidence="2 3">Single-stranded DNA-binding protein</fullName>
        <shortName evidence="2">SSB</shortName>
    </recommendedName>
</protein>
<dbReference type="InterPro" id="IPR012340">
    <property type="entry name" value="NA-bd_OB-fold"/>
</dbReference>
<keyword evidence="2" id="KW-0235">DNA replication</keyword>
<dbReference type="EMBL" id="JTAK01000011">
    <property type="protein sequence ID" value="KHO63513.1"/>
    <property type="molecule type" value="Genomic_DNA"/>
</dbReference>
<dbReference type="GO" id="GO:0009295">
    <property type="term" value="C:nucleoid"/>
    <property type="evidence" value="ECO:0007669"/>
    <property type="project" value="TreeGrafter"/>
</dbReference>
<evidence type="ECO:0000313" key="8">
    <source>
        <dbReference type="Proteomes" id="UP000186079"/>
    </source>
</evidence>